<dbReference type="InterPro" id="IPR050171">
    <property type="entry name" value="MFS_Transporters"/>
</dbReference>
<evidence type="ECO:0000256" key="5">
    <source>
        <dbReference type="ARBA" id="ARBA00022989"/>
    </source>
</evidence>
<evidence type="ECO:0008006" key="10">
    <source>
        <dbReference type="Google" id="ProtNLM"/>
    </source>
</evidence>
<protein>
    <recommendedName>
        <fullName evidence="10">MFS transporter</fullName>
    </recommendedName>
</protein>
<keyword evidence="5 7" id="KW-1133">Transmembrane helix</keyword>
<feature type="transmembrane region" description="Helical" evidence="7">
    <location>
        <begin position="6"/>
        <end position="24"/>
    </location>
</feature>
<evidence type="ECO:0000313" key="8">
    <source>
        <dbReference type="EMBL" id="MBI0311453.1"/>
    </source>
</evidence>
<dbReference type="SUPFAM" id="SSF103473">
    <property type="entry name" value="MFS general substrate transporter"/>
    <property type="match status" value="1"/>
</dbReference>
<evidence type="ECO:0000256" key="2">
    <source>
        <dbReference type="ARBA" id="ARBA00022448"/>
    </source>
</evidence>
<keyword evidence="2" id="KW-0813">Transport</keyword>
<keyword evidence="9" id="KW-1185">Reference proteome</keyword>
<dbReference type="InterPro" id="IPR011701">
    <property type="entry name" value="MFS"/>
</dbReference>
<feature type="transmembrane region" description="Helical" evidence="7">
    <location>
        <begin position="331"/>
        <end position="351"/>
    </location>
</feature>
<evidence type="ECO:0000256" key="1">
    <source>
        <dbReference type="ARBA" id="ARBA00004651"/>
    </source>
</evidence>
<name>A0ABS0R2W4_9ACTN</name>
<dbReference type="Proteomes" id="UP000638849">
    <property type="component" value="Unassembled WGS sequence"/>
</dbReference>
<feature type="transmembrane region" description="Helical" evidence="7">
    <location>
        <begin position="357"/>
        <end position="376"/>
    </location>
</feature>
<proteinExistence type="predicted"/>
<dbReference type="InterPro" id="IPR036259">
    <property type="entry name" value="MFS_trans_sf"/>
</dbReference>
<feature type="transmembrane region" description="Helical" evidence="7">
    <location>
        <begin position="76"/>
        <end position="98"/>
    </location>
</feature>
<comment type="caution">
    <text evidence="8">The sequence shown here is derived from an EMBL/GenBank/DDBJ whole genome shotgun (WGS) entry which is preliminary data.</text>
</comment>
<feature type="transmembrane region" description="Helical" evidence="7">
    <location>
        <begin position="197"/>
        <end position="221"/>
    </location>
</feature>
<feature type="transmembrane region" description="Helical" evidence="7">
    <location>
        <begin position="33"/>
        <end position="56"/>
    </location>
</feature>
<evidence type="ECO:0000256" key="4">
    <source>
        <dbReference type="ARBA" id="ARBA00022692"/>
    </source>
</evidence>
<dbReference type="Pfam" id="PF07690">
    <property type="entry name" value="MFS_1"/>
    <property type="match status" value="1"/>
</dbReference>
<keyword evidence="3" id="KW-1003">Cell membrane</keyword>
<keyword evidence="6 7" id="KW-0472">Membrane</keyword>
<dbReference type="PANTHER" id="PTHR23517:SF2">
    <property type="entry name" value="MULTIDRUG RESISTANCE PROTEIN MDTH"/>
    <property type="match status" value="1"/>
</dbReference>
<organism evidence="8 9">
    <name type="scientific">Streptomyces javensis</name>
    <dbReference type="NCBI Taxonomy" id="114698"/>
    <lineage>
        <taxon>Bacteria</taxon>
        <taxon>Bacillati</taxon>
        <taxon>Actinomycetota</taxon>
        <taxon>Actinomycetes</taxon>
        <taxon>Kitasatosporales</taxon>
        <taxon>Streptomycetaceae</taxon>
        <taxon>Streptomyces</taxon>
        <taxon>Streptomyces violaceusniger group</taxon>
    </lineage>
</organism>
<evidence type="ECO:0000256" key="3">
    <source>
        <dbReference type="ARBA" id="ARBA00022475"/>
    </source>
</evidence>
<sequence length="394" mass="40078">MNVGTFVLAVGSGGWMTCWAVYFTRSVGLSPTVFAFGVTAGGLGSVLLGIPMGHWAGRLGVRETLVCLDLARGVAVLGYALVRNGWSFLLVTCVVALAQRSAPGIRIAVLTALADQGKPLDAISSGQVVAHAGFLAGSGLGAIALAAHSRAAYLAVLGLYAAGCVASGLATLRVPHLTSLTDLGVRRRSLVLRDRRFLAIAALCGVLALVWGVADVGVPLWVTTHTAAPPTVLGALIAVNAAAILLFQRRVARAATSVARSTRLTAVSAAALAASCVLFAATRGGSGVPVVVLLLVACVVQVVGELLFTASGWGISTGLTPQDAHAEYQSVFTAASAAAVMLAPALLGFLLVDWGVAGWFALGFVFLAAGLPTPTVGRWALRTPGRAEPPVTVS</sequence>
<dbReference type="RefSeq" id="WP_198274746.1">
    <property type="nucleotide sequence ID" value="NZ_BAAAIF010000026.1"/>
</dbReference>
<dbReference type="PANTHER" id="PTHR23517">
    <property type="entry name" value="RESISTANCE PROTEIN MDTM, PUTATIVE-RELATED-RELATED"/>
    <property type="match status" value="1"/>
</dbReference>
<comment type="subcellular location">
    <subcellularLocation>
        <location evidence="1">Cell membrane</location>
        <topology evidence="1">Multi-pass membrane protein</topology>
    </subcellularLocation>
</comment>
<evidence type="ECO:0000313" key="9">
    <source>
        <dbReference type="Proteomes" id="UP000638849"/>
    </source>
</evidence>
<feature type="transmembrane region" description="Helical" evidence="7">
    <location>
        <begin position="288"/>
        <end position="310"/>
    </location>
</feature>
<reference evidence="8 9" key="1">
    <citation type="submission" date="2020-12" db="EMBL/GenBank/DDBJ databases">
        <authorList>
            <person name="Kusuma A.B."/>
            <person name="Nouioui I."/>
            <person name="Goodfellow M."/>
        </authorList>
    </citation>
    <scope>NUCLEOTIDE SEQUENCE [LARGE SCALE GENOMIC DNA]</scope>
    <source>
        <strain evidence="8 9">DSM 41764</strain>
    </source>
</reference>
<dbReference type="Gene3D" id="1.20.1250.20">
    <property type="entry name" value="MFS general substrate transporter like domains"/>
    <property type="match status" value="2"/>
</dbReference>
<gene>
    <name evidence="8" type="ORF">JBF12_00040</name>
</gene>
<feature type="transmembrane region" description="Helical" evidence="7">
    <location>
        <begin position="153"/>
        <end position="176"/>
    </location>
</feature>
<keyword evidence="4 7" id="KW-0812">Transmembrane</keyword>
<evidence type="ECO:0000256" key="6">
    <source>
        <dbReference type="ARBA" id="ARBA00023136"/>
    </source>
</evidence>
<accession>A0ABS0R2W4</accession>
<feature type="transmembrane region" description="Helical" evidence="7">
    <location>
        <begin position="128"/>
        <end position="147"/>
    </location>
</feature>
<dbReference type="EMBL" id="JAEEAQ010000001">
    <property type="protein sequence ID" value="MBI0311453.1"/>
    <property type="molecule type" value="Genomic_DNA"/>
</dbReference>
<feature type="transmembrane region" description="Helical" evidence="7">
    <location>
        <begin position="233"/>
        <end position="252"/>
    </location>
</feature>
<evidence type="ECO:0000256" key="7">
    <source>
        <dbReference type="SAM" id="Phobius"/>
    </source>
</evidence>